<reference evidence="3 5" key="1">
    <citation type="journal article" date="2012" name="Nature">
        <title>Algal genomes reveal evolutionary mosaicism and the fate of nucleomorphs.</title>
        <authorList>
            <consortium name="DOE Joint Genome Institute"/>
            <person name="Curtis B.A."/>
            <person name="Tanifuji G."/>
            <person name="Burki F."/>
            <person name="Gruber A."/>
            <person name="Irimia M."/>
            <person name="Maruyama S."/>
            <person name="Arias M.C."/>
            <person name="Ball S.G."/>
            <person name="Gile G.H."/>
            <person name="Hirakawa Y."/>
            <person name="Hopkins J.F."/>
            <person name="Kuo A."/>
            <person name="Rensing S.A."/>
            <person name="Schmutz J."/>
            <person name="Symeonidi A."/>
            <person name="Elias M."/>
            <person name="Eveleigh R.J."/>
            <person name="Herman E.K."/>
            <person name="Klute M.J."/>
            <person name="Nakayama T."/>
            <person name="Obornik M."/>
            <person name="Reyes-Prieto A."/>
            <person name="Armbrust E.V."/>
            <person name="Aves S.J."/>
            <person name="Beiko R.G."/>
            <person name="Coutinho P."/>
            <person name="Dacks J.B."/>
            <person name="Durnford D.G."/>
            <person name="Fast N.M."/>
            <person name="Green B.R."/>
            <person name="Grisdale C.J."/>
            <person name="Hempel F."/>
            <person name="Henrissat B."/>
            <person name="Hoppner M.P."/>
            <person name="Ishida K."/>
            <person name="Kim E."/>
            <person name="Koreny L."/>
            <person name="Kroth P.G."/>
            <person name="Liu Y."/>
            <person name="Malik S.B."/>
            <person name="Maier U.G."/>
            <person name="McRose D."/>
            <person name="Mock T."/>
            <person name="Neilson J.A."/>
            <person name="Onodera N.T."/>
            <person name="Poole A.M."/>
            <person name="Pritham E.J."/>
            <person name="Richards T.A."/>
            <person name="Rocap G."/>
            <person name="Roy S.W."/>
            <person name="Sarai C."/>
            <person name="Schaack S."/>
            <person name="Shirato S."/>
            <person name="Slamovits C.H."/>
            <person name="Spencer D.F."/>
            <person name="Suzuki S."/>
            <person name="Worden A.Z."/>
            <person name="Zauner S."/>
            <person name="Barry K."/>
            <person name="Bell C."/>
            <person name="Bharti A.K."/>
            <person name="Crow J.A."/>
            <person name="Grimwood J."/>
            <person name="Kramer R."/>
            <person name="Lindquist E."/>
            <person name="Lucas S."/>
            <person name="Salamov A."/>
            <person name="McFadden G.I."/>
            <person name="Lane C.E."/>
            <person name="Keeling P.J."/>
            <person name="Gray M.W."/>
            <person name="Grigoriev I.V."/>
            <person name="Archibald J.M."/>
        </authorList>
    </citation>
    <scope>NUCLEOTIDE SEQUENCE</scope>
    <source>
        <strain evidence="3 5">CCMP2712</strain>
    </source>
</reference>
<keyword evidence="1" id="KW-1133">Transmembrane helix</keyword>
<evidence type="ECO:0000313" key="4">
    <source>
        <dbReference type="EnsemblProtists" id="EKX48516"/>
    </source>
</evidence>
<keyword evidence="5" id="KW-1185">Reference proteome</keyword>
<dbReference type="PANTHER" id="PTHR11889">
    <property type="entry name" value="HEDGEHOG"/>
    <property type="match status" value="1"/>
</dbReference>
<dbReference type="AlphaFoldDB" id="L1JJ41"/>
<sequence>MAATLEQLPLMARGSTRQTSYRILPAAAAILASSLAVLLVYTAVRSPPSGVGISLAQAQAMQAQGGQAPTLYYVPVNAIPAGSRFVGGAQSRVAKAVQQQPVVYYYMPQQMLAGDNATSGNSTAAAAPSFVCTVQNIMALHAEAQPKWDKCKSNPNYVVPNKDAKRRLLEWVWEPKEGEQKTVKPQHRPSYYRMHLEEGARRMYHKVIAMRAKTQTRAAALHRSFPSLAADNATSANATAAPSGPSLSECEIQAVGEACAKISSCANPVCSSYYNEPEIEALCGMCGMAAAGWGCFAQDSVVSMADGSARLLKEVAVGDAVQSVSSEGKIVSSRVIFVHDHKEVSATVRISHGHDTMELTTEHMVPMHSEACGDRYCDAAELIAAKNVKVGDKIYVAKERASHVVAVSRGISLVRYVLTENDSIVVNGVVASVYSTAAKTLETLPFRLVDKMVKGVLQWDPVATSLRIILESPALRNFEFALNAVANLPSMAAPKSNPLVHVSHLSQ</sequence>
<dbReference type="GO" id="GO:0016539">
    <property type="term" value="P:intein-mediated protein splicing"/>
    <property type="evidence" value="ECO:0007669"/>
    <property type="project" value="InterPro"/>
</dbReference>
<reference evidence="5" key="2">
    <citation type="submission" date="2012-11" db="EMBL/GenBank/DDBJ databases">
        <authorList>
            <person name="Kuo A."/>
            <person name="Curtis B.A."/>
            <person name="Tanifuji G."/>
            <person name="Burki F."/>
            <person name="Gruber A."/>
            <person name="Irimia M."/>
            <person name="Maruyama S."/>
            <person name="Arias M.C."/>
            <person name="Ball S.G."/>
            <person name="Gile G.H."/>
            <person name="Hirakawa Y."/>
            <person name="Hopkins J.F."/>
            <person name="Rensing S.A."/>
            <person name="Schmutz J."/>
            <person name="Symeonidi A."/>
            <person name="Elias M."/>
            <person name="Eveleigh R.J."/>
            <person name="Herman E.K."/>
            <person name="Klute M.J."/>
            <person name="Nakayama T."/>
            <person name="Obornik M."/>
            <person name="Reyes-Prieto A."/>
            <person name="Armbrust E.V."/>
            <person name="Aves S.J."/>
            <person name="Beiko R.G."/>
            <person name="Coutinho P."/>
            <person name="Dacks J.B."/>
            <person name="Durnford D.G."/>
            <person name="Fast N.M."/>
            <person name="Green B.R."/>
            <person name="Grisdale C."/>
            <person name="Hempe F."/>
            <person name="Henrissat B."/>
            <person name="Hoppner M.P."/>
            <person name="Ishida K.-I."/>
            <person name="Kim E."/>
            <person name="Koreny L."/>
            <person name="Kroth P.G."/>
            <person name="Liu Y."/>
            <person name="Malik S.-B."/>
            <person name="Maier U.G."/>
            <person name="McRose D."/>
            <person name="Mock T."/>
            <person name="Neilson J.A."/>
            <person name="Onodera N.T."/>
            <person name="Poole A.M."/>
            <person name="Pritham E.J."/>
            <person name="Richards T.A."/>
            <person name="Rocap G."/>
            <person name="Roy S.W."/>
            <person name="Sarai C."/>
            <person name="Schaack S."/>
            <person name="Shirato S."/>
            <person name="Slamovits C.H."/>
            <person name="Spencer D.F."/>
            <person name="Suzuki S."/>
            <person name="Worden A.Z."/>
            <person name="Zauner S."/>
            <person name="Barry K."/>
            <person name="Bell C."/>
            <person name="Bharti A.K."/>
            <person name="Crow J.A."/>
            <person name="Grimwood J."/>
            <person name="Kramer R."/>
            <person name="Lindquist E."/>
            <person name="Lucas S."/>
            <person name="Salamov A."/>
            <person name="McFadden G.I."/>
            <person name="Lane C.E."/>
            <person name="Keeling P.J."/>
            <person name="Gray M.W."/>
            <person name="Grigoriev I.V."/>
            <person name="Archibald J.M."/>
        </authorList>
    </citation>
    <scope>NUCLEOTIDE SEQUENCE</scope>
    <source>
        <strain evidence="5">CCMP2712</strain>
    </source>
</reference>
<dbReference type="PROSITE" id="PS50817">
    <property type="entry name" value="INTEIN_N_TER"/>
    <property type="match status" value="1"/>
</dbReference>
<dbReference type="InterPro" id="IPR050387">
    <property type="entry name" value="Hedgehog_Signaling"/>
</dbReference>
<proteinExistence type="predicted"/>
<dbReference type="Proteomes" id="UP000011087">
    <property type="component" value="Unassembled WGS sequence"/>
</dbReference>
<dbReference type="SMART" id="SM00306">
    <property type="entry name" value="HintN"/>
    <property type="match status" value="1"/>
</dbReference>
<dbReference type="Pfam" id="PF01079">
    <property type="entry name" value="Hint"/>
    <property type="match status" value="1"/>
</dbReference>
<dbReference type="EMBL" id="JH992985">
    <property type="protein sequence ID" value="EKX48516.1"/>
    <property type="molecule type" value="Genomic_DNA"/>
</dbReference>
<keyword evidence="1" id="KW-0812">Transmembrane</keyword>
<dbReference type="InterPro" id="IPR036844">
    <property type="entry name" value="Hint_dom_sf"/>
</dbReference>
<dbReference type="STRING" id="905079.L1JJ41"/>
<dbReference type="InterPro" id="IPR001767">
    <property type="entry name" value="Hedgehog_Hint"/>
</dbReference>
<evidence type="ECO:0000313" key="5">
    <source>
        <dbReference type="Proteomes" id="UP000011087"/>
    </source>
</evidence>
<keyword evidence="1" id="KW-0472">Membrane</keyword>
<accession>L1JJ41</accession>
<feature type="domain" description="Hint" evidence="2">
    <location>
        <begin position="293"/>
        <end position="398"/>
    </location>
</feature>
<dbReference type="KEGG" id="gtt:GUITHDRAFT_136638"/>
<protein>
    <recommendedName>
        <fullName evidence="2">Hint domain-containing protein</fullName>
    </recommendedName>
</protein>
<dbReference type="CDD" id="cd00081">
    <property type="entry name" value="Hint"/>
    <property type="match status" value="1"/>
</dbReference>
<dbReference type="Gene3D" id="2.170.16.10">
    <property type="entry name" value="Hedgehog/Intein (Hint) domain"/>
    <property type="match status" value="1"/>
</dbReference>
<dbReference type="GO" id="GO:0016540">
    <property type="term" value="P:protein autoprocessing"/>
    <property type="evidence" value="ECO:0007669"/>
    <property type="project" value="InterPro"/>
</dbReference>
<organism evidence="3">
    <name type="scientific">Guillardia theta (strain CCMP2712)</name>
    <name type="common">Cryptophyte</name>
    <dbReference type="NCBI Taxonomy" id="905079"/>
    <lineage>
        <taxon>Eukaryota</taxon>
        <taxon>Cryptophyceae</taxon>
        <taxon>Pyrenomonadales</taxon>
        <taxon>Geminigeraceae</taxon>
        <taxon>Guillardia</taxon>
    </lineage>
</organism>
<dbReference type="GeneID" id="17305246"/>
<dbReference type="PANTHER" id="PTHR11889:SF31">
    <property type="entry name" value="PROTEIN HEDGEHOG"/>
    <property type="match status" value="1"/>
</dbReference>
<evidence type="ECO:0000313" key="3">
    <source>
        <dbReference type="EMBL" id="EKX48516.1"/>
    </source>
</evidence>
<dbReference type="SUPFAM" id="SSF51294">
    <property type="entry name" value="Hedgehog/intein (Hint) domain"/>
    <property type="match status" value="1"/>
</dbReference>
<name>L1JJ41_GUITC</name>
<reference evidence="4" key="3">
    <citation type="submission" date="2016-03" db="UniProtKB">
        <authorList>
            <consortium name="EnsemblProtists"/>
        </authorList>
    </citation>
    <scope>IDENTIFICATION</scope>
</reference>
<dbReference type="InterPro" id="IPR003587">
    <property type="entry name" value="Hint_dom_N"/>
</dbReference>
<evidence type="ECO:0000259" key="2">
    <source>
        <dbReference type="SMART" id="SM00306"/>
    </source>
</evidence>
<feature type="transmembrane region" description="Helical" evidence="1">
    <location>
        <begin position="21"/>
        <end position="44"/>
    </location>
</feature>
<evidence type="ECO:0000256" key="1">
    <source>
        <dbReference type="SAM" id="Phobius"/>
    </source>
</evidence>
<gene>
    <name evidence="3" type="ORF">GUITHDRAFT_136638</name>
</gene>
<dbReference type="InterPro" id="IPR006141">
    <property type="entry name" value="Intein_N"/>
</dbReference>
<dbReference type="HOGENOM" id="CLU_524248_0_0_1"/>
<dbReference type="OrthoDB" id="5212at2759"/>
<dbReference type="EnsemblProtists" id="EKX48516">
    <property type="protein sequence ID" value="EKX48516"/>
    <property type="gene ID" value="GUITHDRAFT_136638"/>
</dbReference>
<dbReference type="PaxDb" id="55529-EKX48516"/>
<dbReference type="RefSeq" id="XP_005835496.1">
    <property type="nucleotide sequence ID" value="XM_005835439.1"/>
</dbReference>